<evidence type="ECO:0000313" key="3">
    <source>
        <dbReference type="Proteomes" id="UP000053989"/>
    </source>
</evidence>
<reference evidence="3" key="2">
    <citation type="submission" date="2015-01" db="EMBL/GenBank/DDBJ databases">
        <title>Evolutionary Origins and Diversification of the Mycorrhizal Mutualists.</title>
        <authorList>
            <consortium name="DOE Joint Genome Institute"/>
            <consortium name="Mycorrhizal Genomics Consortium"/>
            <person name="Kohler A."/>
            <person name="Kuo A."/>
            <person name="Nagy L.G."/>
            <person name="Floudas D."/>
            <person name="Copeland A."/>
            <person name="Barry K.W."/>
            <person name="Cichocki N."/>
            <person name="Veneault-Fourrey C."/>
            <person name="LaButti K."/>
            <person name="Lindquist E.A."/>
            <person name="Lipzen A."/>
            <person name="Lundell T."/>
            <person name="Morin E."/>
            <person name="Murat C."/>
            <person name="Riley R."/>
            <person name="Ohm R."/>
            <person name="Sun H."/>
            <person name="Tunlid A."/>
            <person name="Henrissat B."/>
            <person name="Grigoriev I.V."/>
            <person name="Hibbett D.S."/>
            <person name="Martin F."/>
        </authorList>
    </citation>
    <scope>NUCLEOTIDE SEQUENCE [LARGE SCALE GENOMIC DNA]</scope>
    <source>
        <strain evidence="3">Foug A</strain>
    </source>
</reference>
<evidence type="ECO:0000256" key="1">
    <source>
        <dbReference type="SAM" id="MobiDB-lite"/>
    </source>
</evidence>
<feature type="region of interest" description="Disordered" evidence="1">
    <location>
        <begin position="1"/>
        <end position="52"/>
    </location>
</feature>
<feature type="region of interest" description="Disordered" evidence="1">
    <location>
        <begin position="313"/>
        <end position="345"/>
    </location>
</feature>
<dbReference type="Proteomes" id="UP000053989">
    <property type="component" value="Unassembled WGS sequence"/>
</dbReference>
<protein>
    <submittedName>
        <fullName evidence="2">Uncharacterized protein</fullName>
    </submittedName>
</protein>
<dbReference type="HOGENOM" id="CLU_068520_0_0_1"/>
<feature type="compositionally biased region" description="Basic and acidic residues" evidence="1">
    <location>
        <begin position="319"/>
        <end position="330"/>
    </location>
</feature>
<proteinExistence type="predicted"/>
<organism evidence="2 3">
    <name type="scientific">Scleroderma citrinum Foug A</name>
    <dbReference type="NCBI Taxonomy" id="1036808"/>
    <lineage>
        <taxon>Eukaryota</taxon>
        <taxon>Fungi</taxon>
        <taxon>Dikarya</taxon>
        <taxon>Basidiomycota</taxon>
        <taxon>Agaricomycotina</taxon>
        <taxon>Agaricomycetes</taxon>
        <taxon>Agaricomycetidae</taxon>
        <taxon>Boletales</taxon>
        <taxon>Sclerodermatineae</taxon>
        <taxon>Sclerodermataceae</taxon>
        <taxon>Scleroderma</taxon>
    </lineage>
</organism>
<keyword evidence="3" id="KW-1185">Reference proteome</keyword>
<feature type="compositionally biased region" description="Basic and acidic residues" evidence="1">
    <location>
        <begin position="18"/>
        <end position="52"/>
    </location>
</feature>
<sequence length="345" mass="39575">MSTSFKLVSDSEDEDEVAEAKAGKKQRREEEVKVEHRRQKEVQKAEEAQKTEEAQMVEEAQRVVEEHQAEMAHQAEAARWWEEAERQRAINEAQAWMEWEQQEEMQAWVRAVMVMQGGGTPGPLTAVAGPTPRVCERGKVQACLPCQKARKVCIWPLGLAEATVVMGSGKPVPKHMVKWRMRTTTNALPQGGEKHKKVHMTMEEGEDDEDTKEVFGVPRVMAEEQHDMLGMLTQVLAQVADRLAAVEAHNEERLTMEQEQMEIRRAHLVITRRAADWDKERLELEWVRTSLGQQRTEDLWWMGTLMQSPFVYSSKGKKKEVEMEVEAEKGEEADDEDKDAQGEEE</sequence>
<dbReference type="AlphaFoldDB" id="A0A0C2ZSU9"/>
<evidence type="ECO:0000313" key="2">
    <source>
        <dbReference type="EMBL" id="KIM55617.1"/>
    </source>
</evidence>
<reference evidence="2 3" key="1">
    <citation type="submission" date="2014-04" db="EMBL/GenBank/DDBJ databases">
        <authorList>
            <consortium name="DOE Joint Genome Institute"/>
            <person name="Kuo A."/>
            <person name="Kohler A."/>
            <person name="Nagy L.G."/>
            <person name="Floudas D."/>
            <person name="Copeland A."/>
            <person name="Barry K.W."/>
            <person name="Cichocki N."/>
            <person name="Veneault-Fourrey C."/>
            <person name="LaButti K."/>
            <person name="Lindquist E.A."/>
            <person name="Lipzen A."/>
            <person name="Lundell T."/>
            <person name="Morin E."/>
            <person name="Murat C."/>
            <person name="Sun H."/>
            <person name="Tunlid A."/>
            <person name="Henrissat B."/>
            <person name="Grigoriev I.V."/>
            <person name="Hibbett D.S."/>
            <person name="Martin F."/>
            <person name="Nordberg H.P."/>
            <person name="Cantor M.N."/>
            <person name="Hua S.X."/>
        </authorList>
    </citation>
    <scope>NUCLEOTIDE SEQUENCE [LARGE SCALE GENOMIC DNA]</scope>
    <source>
        <strain evidence="2 3">Foug A</strain>
    </source>
</reference>
<name>A0A0C2ZSU9_9AGAM</name>
<accession>A0A0C2ZSU9</accession>
<dbReference type="InParanoid" id="A0A0C2ZSU9"/>
<dbReference type="EMBL" id="KN822131">
    <property type="protein sequence ID" value="KIM55617.1"/>
    <property type="molecule type" value="Genomic_DNA"/>
</dbReference>
<gene>
    <name evidence="2" type="ORF">SCLCIDRAFT_30245</name>
</gene>
<feature type="compositionally biased region" description="Acidic residues" evidence="1">
    <location>
        <begin position="331"/>
        <end position="345"/>
    </location>
</feature>